<dbReference type="InterPro" id="IPR003691">
    <property type="entry name" value="FluC"/>
</dbReference>
<dbReference type="HAMAP" id="MF_00454">
    <property type="entry name" value="FluC"/>
    <property type="match status" value="1"/>
</dbReference>
<evidence type="ECO:0000256" key="3">
    <source>
        <dbReference type="ARBA" id="ARBA00022519"/>
    </source>
</evidence>
<dbReference type="GO" id="GO:0005886">
    <property type="term" value="C:plasma membrane"/>
    <property type="evidence" value="ECO:0007669"/>
    <property type="project" value="UniProtKB-SubCell"/>
</dbReference>
<keyword evidence="12" id="KW-0479">Metal-binding</keyword>
<evidence type="ECO:0000256" key="8">
    <source>
        <dbReference type="ARBA" id="ARBA00023136"/>
    </source>
</evidence>
<evidence type="ECO:0000313" key="14">
    <source>
        <dbReference type="Proteomes" id="UP000509367"/>
    </source>
</evidence>
<keyword evidence="12" id="KW-0813">Transport</keyword>
<evidence type="ECO:0000256" key="10">
    <source>
        <dbReference type="ARBA" id="ARBA00035120"/>
    </source>
</evidence>
<dbReference type="EMBL" id="CP054836">
    <property type="protein sequence ID" value="QKV18209.1"/>
    <property type="molecule type" value="Genomic_DNA"/>
</dbReference>
<keyword evidence="8 12" id="KW-0472">Membrane</keyword>
<evidence type="ECO:0000256" key="6">
    <source>
        <dbReference type="ARBA" id="ARBA00023053"/>
    </source>
</evidence>
<keyword evidence="5 12" id="KW-1133">Transmembrane helix</keyword>
<evidence type="ECO:0000256" key="11">
    <source>
        <dbReference type="ARBA" id="ARBA00035585"/>
    </source>
</evidence>
<evidence type="ECO:0000256" key="9">
    <source>
        <dbReference type="ARBA" id="ARBA00023303"/>
    </source>
</evidence>
<feature type="binding site" evidence="12">
    <location>
        <position position="78"/>
    </location>
    <ligand>
        <name>Na(+)</name>
        <dbReference type="ChEBI" id="CHEBI:29101"/>
        <note>structural</note>
    </ligand>
</feature>
<dbReference type="NCBIfam" id="NF010791">
    <property type="entry name" value="PRK14195.1"/>
    <property type="match status" value="1"/>
</dbReference>
<keyword evidence="6 12" id="KW-0915">Sodium</keyword>
<keyword evidence="14" id="KW-1185">Reference proteome</keyword>
<accession>A0A6N1VGD5</accession>
<comment type="subcellular location">
    <subcellularLocation>
        <location evidence="1 12">Cell membrane</location>
        <topology evidence="1 12">Multi-pass membrane protein</topology>
    </subcellularLocation>
</comment>
<name>A0A6N1VGD5_9HYPH</name>
<dbReference type="Proteomes" id="UP000509367">
    <property type="component" value="Chromosome"/>
</dbReference>
<evidence type="ECO:0000256" key="1">
    <source>
        <dbReference type="ARBA" id="ARBA00004651"/>
    </source>
</evidence>
<keyword evidence="3" id="KW-0997">Cell inner membrane</keyword>
<protein>
    <recommendedName>
        <fullName evidence="12">Fluoride-specific ion channel FluC</fullName>
    </recommendedName>
</protein>
<evidence type="ECO:0000256" key="4">
    <source>
        <dbReference type="ARBA" id="ARBA00022692"/>
    </source>
</evidence>
<dbReference type="GO" id="GO:0046872">
    <property type="term" value="F:metal ion binding"/>
    <property type="evidence" value="ECO:0007669"/>
    <property type="project" value="UniProtKB-KW"/>
</dbReference>
<keyword evidence="4 12" id="KW-0812">Transmembrane</keyword>
<comment type="similarity">
    <text evidence="10 12">Belongs to the fluoride channel Fluc/FEX (TC 1.A.43) family.</text>
</comment>
<keyword evidence="9 12" id="KW-0407">Ion channel</keyword>
<feature type="transmembrane region" description="Helical" evidence="12">
    <location>
        <begin position="67"/>
        <end position="89"/>
    </location>
</feature>
<dbReference type="Pfam" id="PF02537">
    <property type="entry name" value="CRCB"/>
    <property type="match status" value="1"/>
</dbReference>
<evidence type="ECO:0000256" key="7">
    <source>
        <dbReference type="ARBA" id="ARBA00023065"/>
    </source>
</evidence>
<dbReference type="NCBIfam" id="NF010805">
    <property type="entry name" value="PRK14209.1"/>
    <property type="match status" value="1"/>
</dbReference>
<dbReference type="NCBIfam" id="TIGR00494">
    <property type="entry name" value="crcB"/>
    <property type="match status" value="1"/>
</dbReference>
<feature type="transmembrane region" description="Helical" evidence="12">
    <location>
        <begin position="101"/>
        <end position="121"/>
    </location>
</feature>
<comment type="catalytic activity">
    <reaction evidence="11">
        <text>fluoride(in) = fluoride(out)</text>
        <dbReference type="Rhea" id="RHEA:76159"/>
        <dbReference type="ChEBI" id="CHEBI:17051"/>
    </reaction>
    <physiologicalReaction direction="left-to-right" evidence="11">
        <dbReference type="Rhea" id="RHEA:76160"/>
    </physiologicalReaction>
</comment>
<evidence type="ECO:0000256" key="2">
    <source>
        <dbReference type="ARBA" id="ARBA00022475"/>
    </source>
</evidence>
<evidence type="ECO:0000256" key="12">
    <source>
        <dbReference type="HAMAP-Rule" id="MF_00454"/>
    </source>
</evidence>
<dbReference type="GO" id="GO:0062054">
    <property type="term" value="F:fluoride channel activity"/>
    <property type="evidence" value="ECO:0007669"/>
    <property type="project" value="UniProtKB-UniRule"/>
</dbReference>
<keyword evidence="2 12" id="KW-1003">Cell membrane</keyword>
<organism evidence="13 14">
    <name type="scientific">Oricola thermophila</name>
    <dbReference type="NCBI Taxonomy" id="2742145"/>
    <lineage>
        <taxon>Bacteria</taxon>
        <taxon>Pseudomonadati</taxon>
        <taxon>Pseudomonadota</taxon>
        <taxon>Alphaproteobacteria</taxon>
        <taxon>Hyphomicrobiales</taxon>
        <taxon>Ahrensiaceae</taxon>
        <taxon>Oricola</taxon>
    </lineage>
</organism>
<reference evidence="13 14" key="1">
    <citation type="submission" date="2020-06" db="EMBL/GenBank/DDBJ databases">
        <title>Oricola thermophila sp. nov. isolated from a tidal sediments.</title>
        <authorList>
            <person name="Kwon K.K."/>
            <person name="Yang S.-H."/>
            <person name="Park M.-J."/>
        </authorList>
    </citation>
    <scope>NUCLEOTIDE SEQUENCE [LARGE SCALE GENOMIC DNA]</scope>
    <source>
        <strain evidence="13 14">MEBiC13590</strain>
    </source>
</reference>
<evidence type="ECO:0000313" key="13">
    <source>
        <dbReference type="EMBL" id="QKV18209.1"/>
    </source>
</evidence>
<feature type="transmembrane region" description="Helical" evidence="12">
    <location>
        <begin position="33"/>
        <end position="55"/>
    </location>
</feature>
<dbReference type="RefSeq" id="WP_175276105.1">
    <property type="nucleotide sequence ID" value="NZ_CP054836.1"/>
</dbReference>
<feature type="binding site" evidence="12">
    <location>
        <position position="75"/>
    </location>
    <ligand>
        <name>Na(+)</name>
        <dbReference type="ChEBI" id="CHEBI:29101"/>
        <note>structural</note>
    </ligand>
</feature>
<dbReference type="GO" id="GO:0140114">
    <property type="term" value="P:cellular detoxification of fluoride"/>
    <property type="evidence" value="ECO:0007669"/>
    <property type="project" value="UniProtKB-UniRule"/>
</dbReference>
<sequence>MSHLLLVALGGGLGASARYLTSHALLRLAGPNFPFGTLSVNIFGSFLMGVLIAILSRRSGASMEIRSFLATGFLGGFTTFSAFSLDFVLMWERGDHWQSALYMATSVAFSILALVAGLALVRAMA</sequence>
<comment type="activity regulation">
    <text evidence="12">Na(+) is not transported, but it plays an essential structural role and its presence is essential for fluoride channel function.</text>
</comment>
<dbReference type="PANTHER" id="PTHR28259:SF1">
    <property type="entry name" value="FLUORIDE EXPORT PROTEIN 1-RELATED"/>
    <property type="match status" value="1"/>
</dbReference>
<evidence type="ECO:0000256" key="5">
    <source>
        <dbReference type="ARBA" id="ARBA00022989"/>
    </source>
</evidence>
<keyword evidence="7 12" id="KW-0406">Ion transport</keyword>
<gene>
    <name evidence="12 13" type="primary">crcB</name>
    <name evidence="12" type="synonym">fluC</name>
    <name evidence="13" type="ORF">HTY61_06945</name>
</gene>
<proteinExistence type="inferred from homology"/>
<dbReference type="KEGG" id="orm:HTY61_06945"/>
<dbReference type="PANTHER" id="PTHR28259">
    <property type="entry name" value="FLUORIDE EXPORT PROTEIN 1-RELATED"/>
    <property type="match status" value="1"/>
</dbReference>
<dbReference type="AlphaFoldDB" id="A0A6N1VGD5"/>
<comment type="function">
    <text evidence="12">Fluoride-specific ion channel. Important for reducing fluoride concentration in the cell, thus reducing its toxicity.</text>
</comment>